<dbReference type="GO" id="GO:0034274">
    <property type="term" value="C:Atg12-Atg5-Atg16 complex"/>
    <property type="evidence" value="ECO:0007669"/>
    <property type="project" value="TreeGrafter"/>
</dbReference>
<evidence type="ECO:0000313" key="10">
    <source>
        <dbReference type="Proteomes" id="UP000231279"/>
    </source>
</evidence>
<evidence type="ECO:0000256" key="6">
    <source>
        <dbReference type="SAM" id="MobiDB-lite"/>
    </source>
</evidence>
<dbReference type="OrthoDB" id="272162at2759"/>
<feature type="region of interest" description="Disordered" evidence="6">
    <location>
        <begin position="132"/>
        <end position="160"/>
    </location>
</feature>
<dbReference type="STRING" id="429701.A0A2G9GNH9"/>
<dbReference type="GO" id="GO:0019776">
    <property type="term" value="F:Atg8-family ligase activity"/>
    <property type="evidence" value="ECO:0007669"/>
    <property type="project" value="TreeGrafter"/>
</dbReference>
<keyword evidence="4 5" id="KW-0072">Autophagy</keyword>
<dbReference type="Gene3D" id="3.10.20.90">
    <property type="entry name" value="Phosphatidylinositol 3-kinase Catalytic Subunit, Chain A, domain 1"/>
    <property type="match status" value="1"/>
</dbReference>
<dbReference type="GO" id="GO:0034045">
    <property type="term" value="C:phagophore assembly site membrane"/>
    <property type="evidence" value="ECO:0007669"/>
    <property type="project" value="TreeGrafter"/>
</dbReference>
<gene>
    <name evidence="9" type="ORF">CDL12_20876</name>
</gene>
<comment type="subunit">
    <text evidence="5">Conjugated with ATG12.</text>
</comment>
<evidence type="ECO:0000256" key="1">
    <source>
        <dbReference type="ARBA" id="ARBA00006910"/>
    </source>
</evidence>
<dbReference type="PANTHER" id="PTHR13040:SF2">
    <property type="entry name" value="AUTOPHAGY PROTEIN 5"/>
    <property type="match status" value="1"/>
</dbReference>
<feature type="domain" description="Autophagy protein ATG5 UblB" evidence="7">
    <location>
        <begin position="67"/>
        <end position="204"/>
    </location>
</feature>
<dbReference type="AlphaFoldDB" id="A0A2G9GNH9"/>
<protein>
    <recommendedName>
        <fullName evidence="5">Autophagy protein 5</fullName>
    </recommendedName>
</protein>
<dbReference type="Pfam" id="PF04106">
    <property type="entry name" value="ATG5_UblB"/>
    <property type="match status" value="1"/>
</dbReference>
<accession>A0A2G9GNH9</accession>
<dbReference type="FunFam" id="3.10.20.90:FF:000370">
    <property type="entry name" value="Autophagy protein 5"/>
    <property type="match status" value="1"/>
</dbReference>
<comment type="similarity">
    <text evidence="1 5">Belongs to the ATG5 family.</text>
</comment>
<keyword evidence="2 5" id="KW-1017">Isopeptide bond</keyword>
<dbReference type="InterPro" id="IPR048940">
    <property type="entry name" value="ATG5_HBR"/>
</dbReference>
<dbReference type="GO" id="GO:0034727">
    <property type="term" value="P:piecemeal microautophagy of the nucleus"/>
    <property type="evidence" value="ECO:0007669"/>
    <property type="project" value="TreeGrafter"/>
</dbReference>
<dbReference type="GO" id="GO:0000422">
    <property type="term" value="P:autophagy of mitochondrion"/>
    <property type="evidence" value="ECO:0007669"/>
    <property type="project" value="TreeGrafter"/>
</dbReference>
<dbReference type="InterPro" id="IPR007239">
    <property type="entry name" value="Atg5"/>
</dbReference>
<keyword evidence="5" id="KW-0963">Cytoplasm</keyword>
<evidence type="ECO:0000256" key="3">
    <source>
        <dbReference type="ARBA" id="ARBA00022843"/>
    </source>
</evidence>
<evidence type="ECO:0000256" key="4">
    <source>
        <dbReference type="ARBA" id="ARBA00023006"/>
    </source>
</evidence>
<reference evidence="10" key="1">
    <citation type="journal article" date="2018" name="Gigascience">
        <title>Genome assembly of the Pink Ipe (Handroanthus impetiginosus, Bignoniaceae), a highly valued, ecologically keystone Neotropical timber forest tree.</title>
        <authorList>
            <person name="Silva-Junior O.B."/>
            <person name="Grattapaglia D."/>
            <person name="Novaes E."/>
            <person name="Collevatti R.G."/>
        </authorList>
    </citation>
    <scope>NUCLEOTIDE SEQUENCE [LARGE SCALE GENOMIC DNA]</scope>
    <source>
        <strain evidence="10">cv. UFG-1</strain>
    </source>
</reference>
<comment type="function">
    <text evidence="5">Required for autophagy.</text>
</comment>
<dbReference type="InterPro" id="IPR048318">
    <property type="entry name" value="ATG5_UblB"/>
</dbReference>
<sequence>MNMSQSDQAELWRSVLNGQLEVYLRISSKLKLNLIGDFLSIKLTSSTTKSRHGSNDLDATGTTRTDRVPVRLYIRTIDQDIDDFEDAPTVDSWGKVSYINRPVEVHAEGKSFTLYDALKALLPELFTEESSMDADACGEEEQRSEGGSSSRSPEETGNEHAGLLLDGAEIKFVRIQGIEPQLDIPFGWVVNNLMNPEHYLHICIYVKVVEPITI</sequence>
<evidence type="ECO:0000256" key="5">
    <source>
        <dbReference type="RuleBase" id="RU361202"/>
    </source>
</evidence>
<dbReference type="InterPro" id="IPR042526">
    <property type="entry name" value="Atg5_HR"/>
</dbReference>
<dbReference type="GO" id="GO:0006995">
    <property type="term" value="P:cellular response to nitrogen starvation"/>
    <property type="evidence" value="ECO:0007669"/>
    <property type="project" value="TreeGrafter"/>
</dbReference>
<dbReference type="Pfam" id="PF20637">
    <property type="entry name" value="ATG5_HBR"/>
    <property type="match status" value="1"/>
</dbReference>
<dbReference type="EMBL" id="NKXS01004377">
    <property type="protein sequence ID" value="PIN06570.1"/>
    <property type="molecule type" value="Genomic_DNA"/>
</dbReference>
<evidence type="ECO:0000313" key="9">
    <source>
        <dbReference type="EMBL" id="PIN06570.1"/>
    </source>
</evidence>
<comment type="caution">
    <text evidence="9">The sequence shown here is derived from an EMBL/GenBank/DDBJ whole genome shotgun (WGS) entry which is preliminary data.</text>
</comment>
<name>A0A2G9GNH9_9LAMI</name>
<keyword evidence="5" id="KW-0813">Transport</keyword>
<dbReference type="GO" id="GO:0061908">
    <property type="term" value="C:phagophore"/>
    <property type="evidence" value="ECO:0007669"/>
    <property type="project" value="TreeGrafter"/>
</dbReference>
<comment type="subcellular location">
    <subcellularLocation>
        <location evidence="5">Cytoplasm</location>
    </subcellularLocation>
</comment>
<proteinExistence type="inferred from homology"/>
<organism evidence="9 10">
    <name type="scientific">Handroanthus impetiginosus</name>
    <dbReference type="NCBI Taxonomy" id="429701"/>
    <lineage>
        <taxon>Eukaryota</taxon>
        <taxon>Viridiplantae</taxon>
        <taxon>Streptophyta</taxon>
        <taxon>Embryophyta</taxon>
        <taxon>Tracheophyta</taxon>
        <taxon>Spermatophyta</taxon>
        <taxon>Magnoliopsida</taxon>
        <taxon>eudicotyledons</taxon>
        <taxon>Gunneridae</taxon>
        <taxon>Pentapetalae</taxon>
        <taxon>asterids</taxon>
        <taxon>lamiids</taxon>
        <taxon>Lamiales</taxon>
        <taxon>Bignoniaceae</taxon>
        <taxon>Crescentiina</taxon>
        <taxon>Tabebuia alliance</taxon>
        <taxon>Handroanthus</taxon>
    </lineage>
</organism>
<keyword evidence="3 5" id="KW-0832">Ubl conjugation</keyword>
<evidence type="ECO:0000259" key="7">
    <source>
        <dbReference type="Pfam" id="PF04106"/>
    </source>
</evidence>
<evidence type="ECO:0000256" key="2">
    <source>
        <dbReference type="ARBA" id="ARBA00022499"/>
    </source>
</evidence>
<dbReference type="GO" id="GO:0044233">
    <property type="term" value="C:mitochondria-associated endoplasmic reticulum membrane contact site"/>
    <property type="evidence" value="ECO:0007669"/>
    <property type="project" value="TreeGrafter"/>
</dbReference>
<feature type="domain" description="Autophagy protein ATG5 alpha-helical bundle region" evidence="8">
    <location>
        <begin position="1"/>
        <end position="31"/>
    </location>
</feature>
<dbReference type="Proteomes" id="UP000231279">
    <property type="component" value="Unassembled WGS sequence"/>
</dbReference>
<dbReference type="GO" id="GO:0005776">
    <property type="term" value="C:autophagosome"/>
    <property type="evidence" value="ECO:0007669"/>
    <property type="project" value="TreeGrafter"/>
</dbReference>
<dbReference type="Gene3D" id="1.10.246.190">
    <property type="entry name" value="Autophagy protein Apg5, helix rich domain"/>
    <property type="match status" value="1"/>
</dbReference>
<evidence type="ECO:0000259" key="8">
    <source>
        <dbReference type="Pfam" id="PF20637"/>
    </source>
</evidence>
<keyword evidence="10" id="KW-1185">Reference proteome</keyword>
<dbReference type="PANTHER" id="PTHR13040">
    <property type="entry name" value="AUTOPHAGY PROTEIN 5"/>
    <property type="match status" value="1"/>
</dbReference>